<dbReference type="InterPro" id="IPR036097">
    <property type="entry name" value="HisK_dim/P_sf"/>
</dbReference>
<name>N0BC35_9HYPH</name>
<dbReference type="eggNOG" id="COG0642">
    <property type="taxonomic scope" value="Bacteria"/>
</dbReference>
<sequence length="344" mass="36005">MARTWSVPHRGNFASLTANRVRSHAPLKALLHAGSRDVRRGPLLMLSALLTAIGIAVLNFDSQSLATVLLVAGAGLAAALILSSGHASTAAVASNIRNGAASCHATSSRFPELLVQSQSNAGLDRAAWAKLTAHMSHELRTPLNAVLGFSELMSKEIFGPLGSSAYGDYARDIHASGRMLLKSAEDALAITALLTAPSRKEAPRPCYLKSIVDEACAFAEYDLASRAITIETDVDAGVEIIGDPQATRQMLINLVAEASRNACSGAVVRIGACATNDTAELSIALSGQESCQAANSDDFAMILARTLCELSNAQLTVTDTSAGVRSWAIQFLAATQNDLFSGRA</sequence>
<reference evidence="7 8" key="1">
    <citation type="journal article" date="2013" name="Genome Announc.">
        <title>Genome sequences for three denitrifying bacterial strains isolated from a uranium- and nitrate-contaminated subsurface environment.</title>
        <authorList>
            <person name="Venkatramanan R."/>
            <person name="Prakash O."/>
            <person name="Woyke T."/>
            <person name="Chain P."/>
            <person name="Goodwin L.A."/>
            <person name="Watson D."/>
            <person name="Brooks S."/>
            <person name="Kostka J.E."/>
            <person name="Green S.J."/>
        </authorList>
    </citation>
    <scope>NUCLEOTIDE SEQUENCE [LARGE SCALE GENOMIC DNA]</scope>
    <source>
        <strain evidence="7 8">1NES1</strain>
    </source>
</reference>
<keyword evidence="5" id="KW-0812">Transmembrane</keyword>
<dbReference type="PANTHER" id="PTHR43047">
    <property type="entry name" value="TWO-COMPONENT HISTIDINE PROTEIN KINASE"/>
    <property type="match status" value="1"/>
</dbReference>
<dbReference type="STRING" id="670307.HYPDE_31958"/>
<evidence type="ECO:0000256" key="1">
    <source>
        <dbReference type="ARBA" id="ARBA00000085"/>
    </source>
</evidence>
<dbReference type="SUPFAM" id="SSF55874">
    <property type="entry name" value="ATPase domain of HSP90 chaperone/DNA topoisomerase II/histidine kinase"/>
    <property type="match status" value="1"/>
</dbReference>
<evidence type="ECO:0000256" key="4">
    <source>
        <dbReference type="ARBA" id="ARBA00022777"/>
    </source>
</evidence>
<dbReference type="EMBL" id="CP005587">
    <property type="protein sequence ID" value="AGK58066.1"/>
    <property type="molecule type" value="Genomic_DNA"/>
</dbReference>
<evidence type="ECO:0000256" key="5">
    <source>
        <dbReference type="SAM" id="Phobius"/>
    </source>
</evidence>
<dbReference type="InterPro" id="IPR036890">
    <property type="entry name" value="HATPase_C_sf"/>
</dbReference>
<evidence type="ECO:0000313" key="7">
    <source>
        <dbReference type="EMBL" id="AGK58066.1"/>
    </source>
</evidence>
<dbReference type="EC" id="2.7.13.3" evidence="2"/>
<accession>N0BC35</accession>
<feature type="transmembrane region" description="Helical" evidence="5">
    <location>
        <begin position="66"/>
        <end position="87"/>
    </location>
</feature>
<keyword evidence="5" id="KW-0472">Membrane</keyword>
<dbReference type="SUPFAM" id="SSF47384">
    <property type="entry name" value="Homodimeric domain of signal transducing histidine kinase"/>
    <property type="match status" value="1"/>
</dbReference>
<organism evidence="7 8">
    <name type="scientific">Hyphomicrobium denitrificans 1NES1</name>
    <dbReference type="NCBI Taxonomy" id="670307"/>
    <lineage>
        <taxon>Bacteria</taxon>
        <taxon>Pseudomonadati</taxon>
        <taxon>Pseudomonadota</taxon>
        <taxon>Alphaproteobacteria</taxon>
        <taxon>Hyphomicrobiales</taxon>
        <taxon>Hyphomicrobiaceae</taxon>
        <taxon>Hyphomicrobium</taxon>
    </lineage>
</organism>
<keyword evidence="5" id="KW-1133">Transmembrane helix</keyword>
<dbReference type="SMART" id="SM00388">
    <property type="entry name" value="HisKA"/>
    <property type="match status" value="1"/>
</dbReference>
<keyword evidence="3" id="KW-0808">Transferase</keyword>
<dbReference type="InterPro" id="IPR003661">
    <property type="entry name" value="HisK_dim/P_dom"/>
</dbReference>
<keyword evidence="4 7" id="KW-0418">Kinase</keyword>
<proteinExistence type="predicted"/>
<evidence type="ECO:0000256" key="2">
    <source>
        <dbReference type="ARBA" id="ARBA00012438"/>
    </source>
</evidence>
<comment type="catalytic activity">
    <reaction evidence="1">
        <text>ATP + protein L-histidine = ADP + protein N-phospho-L-histidine.</text>
        <dbReference type="EC" id="2.7.13.3"/>
    </reaction>
</comment>
<keyword evidence="8" id="KW-1185">Reference proteome</keyword>
<dbReference type="HOGENOM" id="CLU_796387_0_0_5"/>
<feature type="domain" description="Signal transduction histidine kinase dimerisation/phosphoacceptor" evidence="6">
    <location>
        <begin position="127"/>
        <end position="196"/>
    </location>
</feature>
<evidence type="ECO:0000313" key="8">
    <source>
        <dbReference type="Proteomes" id="UP000005952"/>
    </source>
</evidence>
<dbReference type="OrthoDB" id="9813151at2"/>
<dbReference type="Gene3D" id="3.30.565.10">
    <property type="entry name" value="Histidine kinase-like ATPase, C-terminal domain"/>
    <property type="match status" value="1"/>
</dbReference>
<protein>
    <recommendedName>
        <fullName evidence="2">histidine kinase</fullName>
        <ecNumber evidence="2">2.7.13.3</ecNumber>
    </recommendedName>
</protein>
<dbReference type="Proteomes" id="UP000005952">
    <property type="component" value="Chromosome"/>
</dbReference>
<dbReference type="GO" id="GO:0000155">
    <property type="term" value="F:phosphorelay sensor kinase activity"/>
    <property type="evidence" value="ECO:0007669"/>
    <property type="project" value="InterPro"/>
</dbReference>
<evidence type="ECO:0000256" key="3">
    <source>
        <dbReference type="ARBA" id="ARBA00022679"/>
    </source>
</evidence>
<dbReference type="Gene3D" id="1.10.287.130">
    <property type="match status" value="1"/>
</dbReference>
<feature type="transmembrane region" description="Helical" evidence="5">
    <location>
        <begin position="43"/>
        <end position="60"/>
    </location>
</feature>
<dbReference type="Pfam" id="PF00512">
    <property type="entry name" value="HisKA"/>
    <property type="match status" value="1"/>
</dbReference>
<gene>
    <name evidence="7" type="ORF">HYPDE_31958</name>
</gene>
<evidence type="ECO:0000259" key="6">
    <source>
        <dbReference type="SMART" id="SM00388"/>
    </source>
</evidence>
<dbReference type="CDD" id="cd00082">
    <property type="entry name" value="HisKA"/>
    <property type="match status" value="1"/>
</dbReference>
<dbReference type="AlphaFoldDB" id="N0BC35"/>
<dbReference type="KEGG" id="hdt:HYPDE_31958"/>